<dbReference type="GO" id="GO:0051537">
    <property type="term" value="F:2 iron, 2 sulfur cluster binding"/>
    <property type="evidence" value="ECO:0007669"/>
    <property type="project" value="UniProtKB-KW"/>
</dbReference>
<dbReference type="RefSeq" id="WP_068804042.1">
    <property type="nucleotide sequence ID" value="NZ_MBFM01000001.1"/>
</dbReference>
<dbReference type="AlphaFoldDB" id="A0A7X7R853"/>
<comment type="similarity">
    <text evidence="8">Belongs to the Bfd family.</text>
</comment>
<sequence length="78" mass="7944">MYVCVCNAITERHIGQAVDEGMCSLRELREQLGVGAECGRCARHARECMHAALGGGSSLAPAAAAVGLCAAVPAMEAA</sequence>
<keyword evidence="6" id="KW-0411">Iron-sulfur</keyword>
<evidence type="ECO:0000256" key="7">
    <source>
        <dbReference type="ARBA" id="ARBA00039386"/>
    </source>
</evidence>
<dbReference type="InterPro" id="IPR052371">
    <property type="entry name" value="BFD-associated_ferredoxin"/>
</dbReference>
<dbReference type="Proteomes" id="UP000536534">
    <property type="component" value="Unassembled WGS sequence"/>
</dbReference>
<keyword evidence="5" id="KW-0408">Iron</keyword>
<dbReference type="InterPro" id="IPR007419">
    <property type="entry name" value="BFD-like_2Fe2S-bd_dom"/>
</dbReference>
<dbReference type="OrthoDB" id="9815350at2"/>
<comment type="caution">
    <text evidence="10">The sequence shown here is derived from an EMBL/GenBank/DDBJ whole genome shotgun (WGS) entry which is preliminary data.</text>
</comment>
<gene>
    <name evidence="10" type="ORF">GX576_08505</name>
</gene>
<evidence type="ECO:0000256" key="1">
    <source>
        <dbReference type="ARBA" id="ARBA00022448"/>
    </source>
</evidence>
<dbReference type="Pfam" id="PF04324">
    <property type="entry name" value="Fer2_BFD"/>
    <property type="match status" value="1"/>
</dbReference>
<keyword evidence="2" id="KW-0001">2Fe-2S</keyword>
<keyword evidence="1" id="KW-0813">Transport</keyword>
<dbReference type="PANTHER" id="PTHR37424">
    <property type="entry name" value="BACTERIOFERRITIN-ASSOCIATED FERREDOXIN"/>
    <property type="match status" value="1"/>
</dbReference>
<evidence type="ECO:0000313" key="11">
    <source>
        <dbReference type="Proteomes" id="UP000536534"/>
    </source>
</evidence>
<evidence type="ECO:0000256" key="3">
    <source>
        <dbReference type="ARBA" id="ARBA00022723"/>
    </source>
</evidence>
<dbReference type="CDD" id="cd19945">
    <property type="entry name" value="Fer2_BFD"/>
    <property type="match status" value="1"/>
</dbReference>
<evidence type="ECO:0000256" key="6">
    <source>
        <dbReference type="ARBA" id="ARBA00023014"/>
    </source>
</evidence>
<evidence type="ECO:0000256" key="5">
    <source>
        <dbReference type="ARBA" id="ARBA00023004"/>
    </source>
</evidence>
<evidence type="ECO:0000256" key="8">
    <source>
        <dbReference type="ARBA" id="ARBA00046332"/>
    </source>
</evidence>
<keyword evidence="4" id="KW-0249">Electron transport</keyword>
<evidence type="ECO:0000259" key="9">
    <source>
        <dbReference type="Pfam" id="PF04324"/>
    </source>
</evidence>
<accession>A0A7X7R853</accession>
<reference evidence="10 11" key="1">
    <citation type="journal article" date="2020" name="Biotechnol. Biofuels">
        <title>New insights from the biogas microbiome by comprehensive genome-resolved metagenomics of nearly 1600 species originating from multiple anaerobic digesters.</title>
        <authorList>
            <person name="Campanaro S."/>
            <person name="Treu L."/>
            <person name="Rodriguez-R L.M."/>
            <person name="Kovalovszki A."/>
            <person name="Ziels R.M."/>
            <person name="Maus I."/>
            <person name="Zhu X."/>
            <person name="Kougias P.G."/>
            <person name="Basile A."/>
            <person name="Luo G."/>
            <person name="Schluter A."/>
            <person name="Konstantinidis K.T."/>
            <person name="Angelidaki I."/>
        </authorList>
    </citation>
    <scope>NUCLEOTIDE SEQUENCE [LARGE SCALE GENOMIC DNA]</scope>
    <source>
        <strain evidence="10">AS06rmzACSIP_256</strain>
    </source>
</reference>
<dbReference type="Gene3D" id="1.10.10.1100">
    <property type="entry name" value="BFD-like [2Fe-2S]-binding domain"/>
    <property type="match status" value="1"/>
</dbReference>
<proteinExistence type="inferred from homology"/>
<evidence type="ECO:0000256" key="2">
    <source>
        <dbReference type="ARBA" id="ARBA00022714"/>
    </source>
</evidence>
<dbReference type="EMBL" id="JAAYYV010000220">
    <property type="protein sequence ID" value="NLF54417.1"/>
    <property type="molecule type" value="Genomic_DNA"/>
</dbReference>
<keyword evidence="3" id="KW-0479">Metal-binding</keyword>
<evidence type="ECO:0000256" key="4">
    <source>
        <dbReference type="ARBA" id="ARBA00022982"/>
    </source>
</evidence>
<protein>
    <recommendedName>
        <fullName evidence="7">Bacterioferritin-associated ferredoxin</fullName>
    </recommendedName>
</protein>
<dbReference type="InterPro" id="IPR041854">
    <property type="entry name" value="BFD-like_2Fe2S-bd_dom_sf"/>
</dbReference>
<dbReference type="GO" id="GO:0046872">
    <property type="term" value="F:metal ion binding"/>
    <property type="evidence" value="ECO:0007669"/>
    <property type="project" value="UniProtKB-KW"/>
</dbReference>
<evidence type="ECO:0000313" key="10">
    <source>
        <dbReference type="EMBL" id="NLF54417.1"/>
    </source>
</evidence>
<dbReference type="PANTHER" id="PTHR37424:SF1">
    <property type="entry name" value="BACTERIOFERRITIN-ASSOCIATED FERREDOXIN"/>
    <property type="match status" value="1"/>
</dbReference>
<name>A0A7X7R853_9RHOO</name>
<organism evidence="10 11">
    <name type="scientific">Thauera phenolivorans</name>
    <dbReference type="NCBI Taxonomy" id="1792543"/>
    <lineage>
        <taxon>Bacteria</taxon>
        <taxon>Pseudomonadati</taxon>
        <taxon>Pseudomonadota</taxon>
        <taxon>Betaproteobacteria</taxon>
        <taxon>Rhodocyclales</taxon>
        <taxon>Zoogloeaceae</taxon>
        <taxon>Thauera</taxon>
    </lineage>
</organism>
<feature type="domain" description="BFD-like [2Fe-2S]-binding" evidence="9">
    <location>
        <begin position="2"/>
        <end position="49"/>
    </location>
</feature>